<dbReference type="GO" id="GO:0005048">
    <property type="term" value="F:signal sequence binding"/>
    <property type="evidence" value="ECO:0007669"/>
    <property type="project" value="UniProtKB-UniRule"/>
</dbReference>
<dbReference type="OrthoDB" id="7306089at2"/>
<keyword evidence="3 4" id="KW-0143">Chaperone</keyword>
<dbReference type="HAMAP" id="MF_02200">
    <property type="entry name" value="NapD"/>
    <property type="match status" value="1"/>
</dbReference>
<evidence type="ECO:0000313" key="8">
    <source>
        <dbReference type="Proteomes" id="UP001156856"/>
    </source>
</evidence>
<evidence type="ECO:0000313" key="5">
    <source>
        <dbReference type="EMBL" id="GEP07115.1"/>
    </source>
</evidence>
<organism evidence="5 7">
    <name type="scientific">Methylobacterium oxalidis</name>
    <dbReference type="NCBI Taxonomy" id="944322"/>
    <lineage>
        <taxon>Bacteria</taxon>
        <taxon>Pseudomonadati</taxon>
        <taxon>Pseudomonadota</taxon>
        <taxon>Alphaproteobacteria</taxon>
        <taxon>Hyphomicrobiales</taxon>
        <taxon>Methylobacteriaceae</taxon>
        <taxon>Methylobacterium</taxon>
    </lineage>
</organism>
<dbReference type="GO" id="GO:0005737">
    <property type="term" value="C:cytoplasm"/>
    <property type="evidence" value="ECO:0007669"/>
    <property type="project" value="UniProtKB-SubCell"/>
</dbReference>
<reference evidence="8" key="2">
    <citation type="journal article" date="2019" name="Int. J. Syst. Evol. Microbiol.">
        <title>The Global Catalogue of Microorganisms (GCM) 10K type strain sequencing project: providing services to taxonomists for standard genome sequencing and annotation.</title>
        <authorList>
            <consortium name="The Broad Institute Genomics Platform"/>
            <consortium name="The Broad Institute Genome Sequencing Center for Infectious Disease"/>
            <person name="Wu L."/>
            <person name="Ma J."/>
        </authorList>
    </citation>
    <scope>NUCLEOTIDE SEQUENCE [LARGE SCALE GENOMIC DNA]</scope>
    <source>
        <strain evidence="8">NBRC 107715</strain>
    </source>
</reference>
<dbReference type="EMBL" id="BSPK01000097">
    <property type="protein sequence ID" value="GLS66182.1"/>
    <property type="molecule type" value="Genomic_DNA"/>
</dbReference>
<accession>A0A512JB69</accession>
<comment type="function">
    <text evidence="4">Chaperone for NapA, the catalytic subunit of the periplasmic nitrate reductase. It binds directly and specifically to the twin-arginine signal peptide of NapA, preventing premature interaction with the Tat translocase and premature export.</text>
</comment>
<sequence length="109" mass="11346">MPATECPSRREILTGRLSDHPVVAEAHVSSLVVHVRPEQAASARVAMECMPGVEIHAAAAGKLIVTLETESDAEIVTRLNAISLLDGVMSAALVFHHVEADAGSAAGRA</sequence>
<dbReference type="Proteomes" id="UP000321960">
    <property type="component" value="Unassembled WGS sequence"/>
</dbReference>
<comment type="subcellular location">
    <subcellularLocation>
        <location evidence="1 4">Cytoplasm</location>
    </subcellularLocation>
</comment>
<dbReference type="EMBL" id="BJZU01000136">
    <property type="protein sequence ID" value="GEP07115.1"/>
    <property type="molecule type" value="Genomic_DNA"/>
</dbReference>
<dbReference type="Pfam" id="PF03927">
    <property type="entry name" value="NapD"/>
    <property type="match status" value="1"/>
</dbReference>
<gene>
    <name evidence="4 5" type="primary">napD</name>
    <name evidence="6" type="ORF">GCM10007888_45640</name>
    <name evidence="5" type="ORF">MOX02_51530</name>
</gene>
<reference evidence="5 7" key="3">
    <citation type="submission" date="2019-07" db="EMBL/GenBank/DDBJ databases">
        <title>Whole genome shotgun sequence of Methylobacterium oxalidis NBRC 107715.</title>
        <authorList>
            <person name="Hosoyama A."/>
            <person name="Uohara A."/>
            <person name="Ohji S."/>
            <person name="Ichikawa N."/>
        </authorList>
    </citation>
    <scope>NUCLEOTIDE SEQUENCE [LARGE SCALE GENOMIC DNA]</scope>
    <source>
        <strain evidence="5 7">NBRC 107715</strain>
    </source>
</reference>
<evidence type="ECO:0000256" key="4">
    <source>
        <dbReference type="HAMAP-Rule" id="MF_02200"/>
    </source>
</evidence>
<evidence type="ECO:0000256" key="1">
    <source>
        <dbReference type="ARBA" id="ARBA00004496"/>
    </source>
</evidence>
<dbReference type="Gene3D" id="3.30.70.920">
    <property type="match status" value="1"/>
</dbReference>
<dbReference type="AlphaFoldDB" id="A0A512JB69"/>
<keyword evidence="8" id="KW-1185">Reference proteome</keyword>
<protein>
    <recommendedName>
        <fullName evidence="4">Chaperone NapD</fullName>
    </recommendedName>
    <alternativeName>
        <fullName evidence="4">NapA signal peptide-binding chaperone NapD</fullName>
    </alternativeName>
</protein>
<evidence type="ECO:0000256" key="2">
    <source>
        <dbReference type="ARBA" id="ARBA00022490"/>
    </source>
</evidence>
<proteinExistence type="inferred from homology"/>
<comment type="caution">
    <text evidence="5">The sequence shown here is derived from an EMBL/GenBank/DDBJ whole genome shotgun (WGS) entry which is preliminary data.</text>
</comment>
<dbReference type="PANTHER" id="PTHR38603:SF1">
    <property type="entry name" value="CHAPERONE NAPD"/>
    <property type="match status" value="1"/>
</dbReference>
<comment type="similarity">
    <text evidence="4">Belongs to the NapD family.</text>
</comment>
<evidence type="ECO:0000256" key="3">
    <source>
        <dbReference type="ARBA" id="ARBA00023186"/>
    </source>
</evidence>
<comment type="subunit">
    <text evidence="4">Interacts with the cytoplasmic NapA precursor.</text>
</comment>
<reference evidence="6" key="4">
    <citation type="submission" date="2023-01" db="EMBL/GenBank/DDBJ databases">
        <title>Draft genome sequence of Methylobacterium oxalidis strain NBRC 107715.</title>
        <authorList>
            <person name="Sun Q."/>
            <person name="Mori K."/>
        </authorList>
    </citation>
    <scope>NUCLEOTIDE SEQUENCE</scope>
    <source>
        <strain evidence="6">NBRC 107715</strain>
    </source>
</reference>
<reference evidence="6" key="1">
    <citation type="journal article" date="2014" name="Int. J. Syst. Evol. Microbiol.">
        <title>Complete genome of a new Firmicutes species belonging to the dominant human colonic microbiota ('Ruminococcus bicirculans') reveals two chromosomes and a selective capacity to utilize plant glucans.</title>
        <authorList>
            <consortium name="NISC Comparative Sequencing Program"/>
            <person name="Wegmann U."/>
            <person name="Louis P."/>
            <person name="Goesmann A."/>
            <person name="Henrissat B."/>
            <person name="Duncan S.H."/>
            <person name="Flint H.J."/>
        </authorList>
    </citation>
    <scope>NUCLEOTIDE SEQUENCE</scope>
    <source>
        <strain evidence="6">NBRC 107715</strain>
    </source>
</reference>
<dbReference type="Proteomes" id="UP001156856">
    <property type="component" value="Unassembled WGS sequence"/>
</dbReference>
<keyword evidence="2 4" id="KW-0963">Cytoplasm</keyword>
<dbReference type="GO" id="GO:0051224">
    <property type="term" value="P:negative regulation of protein transport"/>
    <property type="evidence" value="ECO:0007669"/>
    <property type="project" value="UniProtKB-UniRule"/>
</dbReference>
<evidence type="ECO:0000313" key="7">
    <source>
        <dbReference type="Proteomes" id="UP000321960"/>
    </source>
</evidence>
<evidence type="ECO:0000313" key="6">
    <source>
        <dbReference type="EMBL" id="GLS66182.1"/>
    </source>
</evidence>
<dbReference type="PANTHER" id="PTHR38603">
    <property type="entry name" value="CHAPERONE NAPD"/>
    <property type="match status" value="1"/>
</dbReference>
<dbReference type="RefSeq" id="WP_147028600.1">
    <property type="nucleotide sequence ID" value="NZ_BJZU01000136.1"/>
</dbReference>
<dbReference type="InterPro" id="IPR005623">
    <property type="entry name" value="Chaperone_NapD_NO3_reduct"/>
</dbReference>
<name>A0A512JB69_9HYPH</name>